<reference evidence="3" key="1">
    <citation type="submission" date="2016-11" db="EMBL/GenBank/DDBJ databases">
        <authorList>
            <person name="Varghese N."/>
            <person name="Submissions S."/>
        </authorList>
    </citation>
    <scope>NUCLEOTIDE SEQUENCE [LARGE SCALE GENOMIC DNA]</scope>
    <source>
        <strain evidence="3">DSM 9756</strain>
    </source>
</reference>
<dbReference type="AlphaFoldDB" id="A0A1M5DEN5"/>
<keyword evidence="1" id="KW-1133">Transmembrane helix</keyword>
<evidence type="ECO:0000313" key="3">
    <source>
        <dbReference type="Proteomes" id="UP000184076"/>
    </source>
</evidence>
<dbReference type="Proteomes" id="UP000184076">
    <property type="component" value="Unassembled WGS sequence"/>
</dbReference>
<accession>A0A1M5DEN5</accession>
<dbReference type="SUPFAM" id="SSF54523">
    <property type="entry name" value="Pili subunits"/>
    <property type="match status" value="1"/>
</dbReference>
<dbReference type="InterPro" id="IPR012902">
    <property type="entry name" value="N_methyl_site"/>
</dbReference>
<name>A0A1M5DEN5_9BACT</name>
<keyword evidence="3" id="KW-1185">Reference proteome</keyword>
<dbReference type="InterPro" id="IPR045584">
    <property type="entry name" value="Pilin-like"/>
</dbReference>
<evidence type="ECO:0000313" key="2">
    <source>
        <dbReference type="EMBL" id="SHF65341.1"/>
    </source>
</evidence>
<dbReference type="EMBL" id="FQVB01000023">
    <property type="protein sequence ID" value="SHF65341.1"/>
    <property type="molecule type" value="Genomic_DNA"/>
</dbReference>
<feature type="transmembrane region" description="Helical" evidence="1">
    <location>
        <begin position="21"/>
        <end position="44"/>
    </location>
</feature>
<proteinExistence type="predicted"/>
<gene>
    <name evidence="2" type="ORF">SAMN02745206_02413</name>
</gene>
<dbReference type="PROSITE" id="PS00409">
    <property type="entry name" value="PROKAR_NTER_METHYL"/>
    <property type="match status" value="1"/>
</dbReference>
<dbReference type="NCBIfam" id="TIGR02532">
    <property type="entry name" value="IV_pilin_GFxxxE"/>
    <property type="match status" value="1"/>
</dbReference>
<dbReference type="Pfam" id="PF07963">
    <property type="entry name" value="N_methyl"/>
    <property type="match status" value="1"/>
</dbReference>
<keyword evidence="1" id="KW-0472">Membrane</keyword>
<sequence>MKRSASSFRCGALREDPTGFTLVELMVTVAILAILGSVAIPAYVNYVNRARQSEAILALMNVKMDQEMFWDENNRYAGTISCLASFGSSCSASTVRTTASGYQVKVDSAGAVTFRVRASKKLYDYAATDIIELYVTANTPDATPQVLHPDATAFSVFKWIFE</sequence>
<dbReference type="OrthoDB" id="5518020at2"/>
<dbReference type="RefSeq" id="WP_084076449.1">
    <property type="nucleotide sequence ID" value="NZ_FQVB01000023.1"/>
</dbReference>
<dbReference type="Gene3D" id="3.30.700.10">
    <property type="entry name" value="Glycoprotein, Type 4 Pilin"/>
    <property type="match status" value="1"/>
</dbReference>
<keyword evidence="1" id="KW-0812">Transmembrane</keyword>
<protein>
    <submittedName>
        <fullName evidence="2">Type IV pilus assembly protein PilE</fullName>
    </submittedName>
</protein>
<organism evidence="2 3">
    <name type="scientific">Desulfacinum infernum DSM 9756</name>
    <dbReference type="NCBI Taxonomy" id="1121391"/>
    <lineage>
        <taxon>Bacteria</taxon>
        <taxon>Pseudomonadati</taxon>
        <taxon>Thermodesulfobacteriota</taxon>
        <taxon>Syntrophobacteria</taxon>
        <taxon>Syntrophobacterales</taxon>
        <taxon>Syntrophobacteraceae</taxon>
        <taxon>Desulfacinum</taxon>
    </lineage>
</organism>
<dbReference type="Pfam" id="PF16732">
    <property type="entry name" value="ComP_DUS"/>
    <property type="match status" value="1"/>
</dbReference>
<evidence type="ECO:0000256" key="1">
    <source>
        <dbReference type="SAM" id="Phobius"/>
    </source>
</evidence>
<dbReference type="STRING" id="1121391.SAMN02745206_02413"/>
<dbReference type="GO" id="GO:0043683">
    <property type="term" value="P:type IV pilus assembly"/>
    <property type="evidence" value="ECO:0007669"/>
    <property type="project" value="InterPro"/>
</dbReference>
<dbReference type="InterPro" id="IPR031982">
    <property type="entry name" value="PilE-like"/>
</dbReference>